<proteinExistence type="predicted"/>
<keyword evidence="1" id="KW-0472">Membrane</keyword>
<organism evidence="2 3">
    <name type="scientific">Paraglomus occultum</name>
    <dbReference type="NCBI Taxonomy" id="144539"/>
    <lineage>
        <taxon>Eukaryota</taxon>
        <taxon>Fungi</taxon>
        <taxon>Fungi incertae sedis</taxon>
        <taxon>Mucoromycota</taxon>
        <taxon>Glomeromycotina</taxon>
        <taxon>Glomeromycetes</taxon>
        <taxon>Paraglomerales</taxon>
        <taxon>Paraglomeraceae</taxon>
        <taxon>Paraglomus</taxon>
    </lineage>
</organism>
<gene>
    <name evidence="2" type="ORF">POCULU_LOCUS4678</name>
</gene>
<protein>
    <submittedName>
        <fullName evidence="2">1165_t:CDS:1</fullName>
    </submittedName>
</protein>
<comment type="caution">
    <text evidence="2">The sequence shown here is derived from an EMBL/GenBank/DDBJ whole genome shotgun (WGS) entry which is preliminary data.</text>
</comment>
<dbReference type="EMBL" id="CAJVPJ010000625">
    <property type="protein sequence ID" value="CAG8543973.1"/>
    <property type="molecule type" value="Genomic_DNA"/>
</dbReference>
<dbReference type="AlphaFoldDB" id="A0A9N9AUP5"/>
<name>A0A9N9AUP5_9GLOM</name>
<evidence type="ECO:0000256" key="1">
    <source>
        <dbReference type="SAM" id="Phobius"/>
    </source>
</evidence>
<feature type="transmembrane region" description="Helical" evidence="1">
    <location>
        <begin position="40"/>
        <end position="69"/>
    </location>
</feature>
<evidence type="ECO:0000313" key="2">
    <source>
        <dbReference type="EMBL" id="CAG8543973.1"/>
    </source>
</evidence>
<reference evidence="2" key="1">
    <citation type="submission" date="2021-06" db="EMBL/GenBank/DDBJ databases">
        <authorList>
            <person name="Kallberg Y."/>
            <person name="Tangrot J."/>
            <person name="Rosling A."/>
        </authorList>
    </citation>
    <scope>NUCLEOTIDE SEQUENCE</scope>
    <source>
        <strain evidence="2">IA702</strain>
    </source>
</reference>
<keyword evidence="1" id="KW-0812">Transmembrane</keyword>
<evidence type="ECO:0000313" key="3">
    <source>
        <dbReference type="Proteomes" id="UP000789572"/>
    </source>
</evidence>
<dbReference type="Proteomes" id="UP000789572">
    <property type="component" value="Unassembled WGS sequence"/>
</dbReference>
<sequence length="74" mass="8469">MAVQKPLRKLKLKQTPLLKMAVQKPLLKLKRIQSPLLKMALPIAVFKMVMLVHKMQIAAVTFVMGLYALQVFPR</sequence>
<accession>A0A9N9AUP5</accession>
<keyword evidence="1" id="KW-1133">Transmembrane helix</keyword>
<keyword evidence="3" id="KW-1185">Reference proteome</keyword>